<evidence type="ECO:0000256" key="3">
    <source>
        <dbReference type="PROSITE-ProRule" id="PRU10038"/>
    </source>
</evidence>
<dbReference type="AlphaFoldDB" id="A0A1H2TD75"/>
<dbReference type="EMBL" id="FNNC01000002">
    <property type="protein sequence ID" value="SDW41808.1"/>
    <property type="molecule type" value="Genomic_DNA"/>
</dbReference>
<evidence type="ECO:0000313" key="7">
    <source>
        <dbReference type="Proteomes" id="UP000199488"/>
    </source>
</evidence>
<feature type="domain" description="BD-FAE-like" evidence="5">
    <location>
        <begin position="73"/>
        <end position="268"/>
    </location>
</feature>
<dbReference type="SUPFAM" id="SSF53474">
    <property type="entry name" value="alpha/beta-Hydrolases"/>
    <property type="match status" value="1"/>
</dbReference>
<evidence type="ECO:0000259" key="5">
    <source>
        <dbReference type="Pfam" id="PF20434"/>
    </source>
</evidence>
<dbReference type="PROSITE" id="PS01174">
    <property type="entry name" value="LIPASE_GDXG_SER"/>
    <property type="match status" value="1"/>
</dbReference>
<gene>
    <name evidence="6" type="ORF">SAMN05421781_1347</name>
</gene>
<sequence length="330" mass="37236">MHKLVKQAGLGACGLIAAAAAYAFFSPRPAAWYVKQAFKGGLETEAPDFAEAAEKTVQYHDIDYESQYRNGRLDVILTTKKEEKTPVVFWMHGGAYIGGDKQDASKYTTYLAASGYNVININYELAPAAAYPAPLIQLDEAYRFIKRHADDYGLDLTNIFFAGDSAGAQIVSQYVAIQLNEGYSPWVPVKRHIDPLYIKGVLLFCGPFDLRQIAGAPLGWFNHFLFKRIGWAYIGTYNWENAPALTEISMLQRPPEKFAPTFITDGNKNSFDTQGRRLAAMLSRRVPVRDIFYDKDETPVEHQYQFQMDKPAARQTFRSLTAFIDTYSRT</sequence>
<protein>
    <submittedName>
        <fullName evidence="6">Acetyl esterase/lipase</fullName>
    </submittedName>
</protein>
<evidence type="ECO:0000256" key="4">
    <source>
        <dbReference type="SAM" id="SignalP"/>
    </source>
</evidence>
<dbReference type="RefSeq" id="WP_176967682.1">
    <property type="nucleotide sequence ID" value="NZ_FNNC01000002.1"/>
</dbReference>
<feature type="signal peptide" evidence="4">
    <location>
        <begin position="1"/>
        <end position="23"/>
    </location>
</feature>
<dbReference type="InterPro" id="IPR050300">
    <property type="entry name" value="GDXG_lipolytic_enzyme"/>
</dbReference>
<dbReference type="GO" id="GO:0016787">
    <property type="term" value="F:hydrolase activity"/>
    <property type="evidence" value="ECO:0007669"/>
    <property type="project" value="UniProtKB-KW"/>
</dbReference>
<accession>A0A1H2TD75</accession>
<organism evidence="6 7">
    <name type="scientific">Marinococcus luteus</name>
    <dbReference type="NCBI Taxonomy" id="1122204"/>
    <lineage>
        <taxon>Bacteria</taxon>
        <taxon>Bacillati</taxon>
        <taxon>Bacillota</taxon>
        <taxon>Bacilli</taxon>
        <taxon>Bacillales</taxon>
        <taxon>Bacillaceae</taxon>
        <taxon>Marinococcus</taxon>
    </lineage>
</organism>
<comment type="similarity">
    <text evidence="1">Belongs to the 'GDXG' lipolytic enzyme family.</text>
</comment>
<dbReference type="Gene3D" id="3.40.50.1820">
    <property type="entry name" value="alpha/beta hydrolase"/>
    <property type="match status" value="1"/>
</dbReference>
<dbReference type="Proteomes" id="UP000199488">
    <property type="component" value="Unassembled WGS sequence"/>
</dbReference>
<evidence type="ECO:0000256" key="2">
    <source>
        <dbReference type="ARBA" id="ARBA00022801"/>
    </source>
</evidence>
<dbReference type="PANTHER" id="PTHR48081:SF6">
    <property type="entry name" value="PEPTIDASE S9 PROLYL OLIGOPEPTIDASE CATALYTIC DOMAIN-CONTAINING PROTEIN"/>
    <property type="match status" value="1"/>
</dbReference>
<dbReference type="Pfam" id="PF20434">
    <property type="entry name" value="BD-FAE"/>
    <property type="match status" value="1"/>
</dbReference>
<name>A0A1H2TD75_9BACI</name>
<dbReference type="STRING" id="1122204.SAMN05421781_1347"/>
<feature type="chain" id="PRO_5039055993" evidence="4">
    <location>
        <begin position="24"/>
        <end position="330"/>
    </location>
</feature>
<keyword evidence="7" id="KW-1185">Reference proteome</keyword>
<evidence type="ECO:0000256" key="1">
    <source>
        <dbReference type="ARBA" id="ARBA00010515"/>
    </source>
</evidence>
<dbReference type="InterPro" id="IPR029058">
    <property type="entry name" value="AB_hydrolase_fold"/>
</dbReference>
<dbReference type="InterPro" id="IPR033140">
    <property type="entry name" value="Lipase_GDXG_put_SER_AS"/>
</dbReference>
<feature type="active site" evidence="3">
    <location>
        <position position="165"/>
    </location>
</feature>
<reference evidence="6 7" key="1">
    <citation type="submission" date="2016-10" db="EMBL/GenBank/DDBJ databases">
        <authorList>
            <person name="de Groot N.N."/>
        </authorList>
    </citation>
    <scope>NUCLEOTIDE SEQUENCE [LARGE SCALE GENOMIC DNA]</scope>
    <source>
        <strain evidence="6 7">DSM 23126</strain>
    </source>
</reference>
<keyword evidence="4" id="KW-0732">Signal</keyword>
<dbReference type="InterPro" id="IPR049492">
    <property type="entry name" value="BD-FAE-like_dom"/>
</dbReference>
<dbReference type="PANTHER" id="PTHR48081">
    <property type="entry name" value="AB HYDROLASE SUPERFAMILY PROTEIN C4A8.06C"/>
    <property type="match status" value="1"/>
</dbReference>
<evidence type="ECO:0000313" key="6">
    <source>
        <dbReference type="EMBL" id="SDW41808.1"/>
    </source>
</evidence>
<proteinExistence type="inferred from homology"/>
<keyword evidence="2" id="KW-0378">Hydrolase</keyword>